<dbReference type="EMBL" id="CP011568">
    <property type="protein sequence ID" value="AKJ68679.1"/>
    <property type="molecule type" value="Genomic_DNA"/>
</dbReference>
<keyword evidence="5" id="KW-0175">Coiled coil</keyword>
<keyword evidence="2 6" id="KW-0812">Transmembrane</keyword>
<keyword evidence="4 6" id="KW-0472">Membrane</keyword>
<sequence>MKLIVWIVRLVIFLVLLLLALANTDEVPLHLFLGHTWTAPLILIGLAFFVVGMLMGVLATLPSLVRQRFDLRRARRALEQAQRDASGVQQQPPILPPV</sequence>
<evidence type="ECO:0000256" key="4">
    <source>
        <dbReference type="ARBA" id="ARBA00023136"/>
    </source>
</evidence>
<evidence type="ECO:0000259" key="7">
    <source>
        <dbReference type="Pfam" id="PF06305"/>
    </source>
</evidence>
<dbReference type="STRING" id="445709.ABW99_11105"/>
<feature type="transmembrane region" description="Helical" evidence="6">
    <location>
        <begin position="40"/>
        <end position="65"/>
    </location>
</feature>
<gene>
    <name evidence="8" type="ORF">ABW99_11105</name>
</gene>
<evidence type="ECO:0000256" key="1">
    <source>
        <dbReference type="ARBA" id="ARBA00022475"/>
    </source>
</evidence>
<keyword evidence="3 6" id="KW-1133">Transmembrane helix</keyword>
<dbReference type="InterPro" id="IPR010445">
    <property type="entry name" value="LapA_dom"/>
</dbReference>
<evidence type="ECO:0000256" key="3">
    <source>
        <dbReference type="ARBA" id="ARBA00022989"/>
    </source>
</evidence>
<proteinExistence type="predicted"/>
<name>A0A0G3ERM9_9BURK</name>
<dbReference type="OrthoDB" id="7066519at2"/>
<dbReference type="GO" id="GO:0005886">
    <property type="term" value="C:plasma membrane"/>
    <property type="evidence" value="ECO:0007669"/>
    <property type="project" value="InterPro"/>
</dbReference>
<feature type="domain" description="Lipopolysaccharide assembly protein A" evidence="7">
    <location>
        <begin position="23"/>
        <end position="84"/>
    </location>
</feature>
<dbReference type="KEGG" id="ptx:ABW99_11105"/>
<keyword evidence="9" id="KW-1185">Reference proteome</keyword>
<dbReference type="Proteomes" id="UP000036700">
    <property type="component" value="Chromosome"/>
</dbReference>
<reference evidence="9" key="1">
    <citation type="submission" date="2015-06" db="EMBL/GenBank/DDBJ databases">
        <authorList>
            <person name="Lim Y.L."/>
            <person name="Ee R."/>
            <person name="Yong D."/>
            <person name="How K.Y."/>
            <person name="Yin W.F."/>
            <person name="Chan K.G."/>
        </authorList>
    </citation>
    <scope>NUCLEOTIDE SEQUENCE [LARGE SCALE GENOMIC DNA]</scope>
    <source>
        <strain evidence="9">DSM 25325</strain>
    </source>
</reference>
<feature type="coiled-coil region" evidence="5">
    <location>
        <begin position="64"/>
        <end position="91"/>
    </location>
</feature>
<keyword evidence="1" id="KW-1003">Cell membrane</keyword>
<evidence type="ECO:0000256" key="5">
    <source>
        <dbReference type="SAM" id="Coils"/>
    </source>
</evidence>
<dbReference type="PATRIC" id="fig|445709.3.peg.2361"/>
<evidence type="ECO:0000256" key="2">
    <source>
        <dbReference type="ARBA" id="ARBA00022692"/>
    </source>
</evidence>
<organism evidence="8 9">
    <name type="scientific">Pandoraea thiooxydans</name>
    <dbReference type="NCBI Taxonomy" id="445709"/>
    <lineage>
        <taxon>Bacteria</taxon>
        <taxon>Pseudomonadati</taxon>
        <taxon>Pseudomonadota</taxon>
        <taxon>Betaproteobacteria</taxon>
        <taxon>Burkholderiales</taxon>
        <taxon>Burkholderiaceae</taxon>
        <taxon>Pandoraea</taxon>
    </lineage>
</organism>
<accession>A0A0G3ERM9</accession>
<dbReference type="AlphaFoldDB" id="A0A0G3ERM9"/>
<dbReference type="RefSeq" id="WP_047214541.1">
    <property type="nucleotide sequence ID" value="NZ_CP011568.3"/>
</dbReference>
<dbReference type="Pfam" id="PF06305">
    <property type="entry name" value="LapA_dom"/>
    <property type="match status" value="1"/>
</dbReference>
<evidence type="ECO:0000313" key="9">
    <source>
        <dbReference type="Proteomes" id="UP000036700"/>
    </source>
</evidence>
<evidence type="ECO:0000256" key="6">
    <source>
        <dbReference type="SAM" id="Phobius"/>
    </source>
</evidence>
<protein>
    <recommendedName>
        <fullName evidence="7">Lipopolysaccharide assembly protein A domain-containing protein</fullName>
    </recommendedName>
</protein>
<evidence type="ECO:0000313" key="8">
    <source>
        <dbReference type="EMBL" id="AKJ68679.1"/>
    </source>
</evidence>